<evidence type="ECO:0000256" key="2">
    <source>
        <dbReference type="SAM" id="MobiDB-lite"/>
    </source>
</evidence>
<feature type="compositionally biased region" description="Polar residues" evidence="2">
    <location>
        <begin position="70"/>
        <end position="87"/>
    </location>
</feature>
<feature type="coiled-coil region" evidence="1">
    <location>
        <begin position="164"/>
        <end position="198"/>
    </location>
</feature>
<organism evidence="3 4">
    <name type="scientific">Blyttiomyces helicus</name>
    <dbReference type="NCBI Taxonomy" id="388810"/>
    <lineage>
        <taxon>Eukaryota</taxon>
        <taxon>Fungi</taxon>
        <taxon>Fungi incertae sedis</taxon>
        <taxon>Chytridiomycota</taxon>
        <taxon>Chytridiomycota incertae sedis</taxon>
        <taxon>Chytridiomycetes</taxon>
        <taxon>Chytridiomycetes incertae sedis</taxon>
        <taxon>Blyttiomyces</taxon>
    </lineage>
</organism>
<name>A0A4P9W7Y2_9FUNG</name>
<proteinExistence type="predicted"/>
<keyword evidence="1" id="KW-0175">Coiled coil</keyword>
<protein>
    <submittedName>
        <fullName evidence="3">Uncharacterized protein</fullName>
    </submittedName>
</protein>
<evidence type="ECO:0000313" key="3">
    <source>
        <dbReference type="EMBL" id="RKO86880.1"/>
    </source>
</evidence>
<feature type="compositionally biased region" description="Polar residues" evidence="2">
    <location>
        <begin position="43"/>
        <end position="58"/>
    </location>
</feature>
<feature type="region of interest" description="Disordered" evidence="2">
    <location>
        <begin position="1"/>
        <end position="99"/>
    </location>
</feature>
<dbReference type="EMBL" id="KZ997838">
    <property type="protein sequence ID" value="RKO86880.1"/>
    <property type="molecule type" value="Genomic_DNA"/>
</dbReference>
<dbReference type="AlphaFoldDB" id="A0A4P9W7Y2"/>
<sequence length="235" mass="24704">MGSACGKQALASVHPDHAPDPPSPETPPPQEDALAPCSLGETEVSTGTPQKPRSTSSLEARDLVLCPPNGNGSEQSNAQSPQASPGTDDTGGDEKADWPFEGEFGELVVEIGDTHVVEVVKTATLEELSTVEARLASAATALEASLSLANQKVGGGAAGYLAVSDRLEQDLRESLARADELATRLEEAEAMVSRLRDEVSVPPKSCDCLAPVISGFPTEKRDRTEENRRAVSPYE</sequence>
<feature type="compositionally biased region" description="Pro residues" evidence="2">
    <location>
        <begin position="20"/>
        <end position="30"/>
    </location>
</feature>
<reference evidence="4" key="1">
    <citation type="journal article" date="2018" name="Nat. Microbiol.">
        <title>Leveraging single-cell genomics to expand the fungal tree of life.</title>
        <authorList>
            <person name="Ahrendt S.R."/>
            <person name="Quandt C.A."/>
            <person name="Ciobanu D."/>
            <person name="Clum A."/>
            <person name="Salamov A."/>
            <person name="Andreopoulos B."/>
            <person name="Cheng J.F."/>
            <person name="Woyke T."/>
            <person name="Pelin A."/>
            <person name="Henrissat B."/>
            <person name="Reynolds N.K."/>
            <person name="Benny G.L."/>
            <person name="Smith M.E."/>
            <person name="James T.Y."/>
            <person name="Grigoriev I.V."/>
        </authorList>
    </citation>
    <scope>NUCLEOTIDE SEQUENCE [LARGE SCALE GENOMIC DNA]</scope>
</reference>
<evidence type="ECO:0000313" key="4">
    <source>
        <dbReference type="Proteomes" id="UP000269721"/>
    </source>
</evidence>
<accession>A0A4P9W7Y2</accession>
<dbReference type="Proteomes" id="UP000269721">
    <property type="component" value="Unassembled WGS sequence"/>
</dbReference>
<keyword evidence="4" id="KW-1185">Reference proteome</keyword>
<gene>
    <name evidence="3" type="ORF">BDK51DRAFT_38260</name>
</gene>
<evidence type="ECO:0000256" key="1">
    <source>
        <dbReference type="SAM" id="Coils"/>
    </source>
</evidence>